<dbReference type="InterPro" id="IPR021135">
    <property type="entry name" value="PEP_COase"/>
</dbReference>
<comment type="function">
    <text evidence="1">Forms oxaloacetate, a four-carbon dicarboxylic acid source for the tricarboxylic acid cycle.</text>
</comment>
<organism evidence="3 4">
    <name type="scientific">Oceanospirillum sediminis</name>
    <dbReference type="NCBI Taxonomy" id="2760088"/>
    <lineage>
        <taxon>Bacteria</taxon>
        <taxon>Pseudomonadati</taxon>
        <taxon>Pseudomonadota</taxon>
        <taxon>Gammaproteobacteria</taxon>
        <taxon>Oceanospirillales</taxon>
        <taxon>Oceanospirillaceae</taxon>
        <taxon>Oceanospirillum</taxon>
    </lineage>
</organism>
<feature type="non-terminal residue" evidence="3">
    <location>
        <position position="101"/>
    </location>
</feature>
<dbReference type="AlphaFoldDB" id="A0A839IZ92"/>
<dbReference type="SUPFAM" id="SSF51621">
    <property type="entry name" value="Phosphoenolpyruvate/pyruvate domain"/>
    <property type="match status" value="1"/>
</dbReference>
<keyword evidence="3" id="KW-0670">Pyruvate</keyword>
<dbReference type="PANTHER" id="PTHR30523:SF6">
    <property type="entry name" value="PHOSPHOENOLPYRUVATE CARBOXYLASE"/>
    <property type="match status" value="1"/>
</dbReference>
<evidence type="ECO:0000256" key="2">
    <source>
        <dbReference type="ARBA" id="ARBA00022419"/>
    </source>
</evidence>
<accession>A0A839IZ92</accession>
<sequence>VGRGGGPARAAILAQPPGSVNGSLRVTEQGEMIRFKFGLPEIAQRSMEIYVSAVLEATLQPPPQPKKAWRDQMNRLADRALTSYREQVRENPDFVPYFRAI</sequence>
<dbReference type="RefSeq" id="WP_182812804.1">
    <property type="nucleotide sequence ID" value="NZ_JACJFM010000376.1"/>
</dbReference>
<proteinExistence type="predicted"/>
<dbReference type="InterPro" id="IPR015813">
    <property type="entry name" value="Pyrv/PenolPyrv_kinase-like_dom"/>
</dbReference>
<dbReference type="GO" id="GO:0005829">
    <property type="term" value="C:cytosol"/>
    <property type="evidence" value="ECO:0007669"/>
    <property type="project" value="TreeGrafter"/>
</dbReference>
<dbReference type="GO" id="GO:0008964">
    <property type="term" value="F:phosphoenolpyruvate carboxylase activity"/>
    <property type="evidence" value="ECO:0007669"/>
    <property type="project" value="InterPro"/>
</dbReference>
<dbReference type="Proteomes" id="UP000565262">
    <property type="component" value="Unassembled WGS sequence"/>
</dbReference>
<dbReference type="GO" id="GO:0015977">
    <property type="term" value="P:carbon fixation"/>
    <property type="evidence" value="ECO:0007669"/>
    <property type="project" value="InterPro"/>
</dbReference>
<dbReference type="EMBL" id="JACJFM010000376">
    <property type="protein sequence ID" value="MBB1489924.1"/>
    <property type="molecule type" value="Genomic_DNA"/>
</dbReference>
<reference evidence="3 4" key="1">
    <citation type="submission" date="2020-08" db="EMBL/GenBank/DDBJ databases">
        <title>Oceanospirillum sp. nov. isolated from marine sediment.</title>
        <authorList>
            <person name="Ji X."/>
        </authorList>
    </citation>
    <scope>NUCLEOTIDE SEQUENCE [LARGE SCALE GENOMIC DNA]</scope>
    <source>
        <strain evidence="3 4">D5</strain>
    </source>
</reference>
<dbReference type="GO" id="GO:0006099">
    <property type="term" value="P:tricarboxylic acid cycle"/>
    <property type="evidence" value="ECO:0007669"/>
    <property type="project" value="InterPro"/>
</dbReference>
<keyword evidence="4" id="KW-1185">Reference proteome</keyword>
<evidence type="ECO:0000313" key="3">
    <source>
        <dbReference type="EMBL" id="MBB1489924.1"/>
    </source>
</evidence>
<evidence type="ECO:0000313" key="4">
    <source>
        <dbReference type="Proteomes" id="UP000565262"/>
    </source>
</evidence>
<gene>
    <name evidence="3" type="ORF">H4O21_25305</name>
</gene>
<dbReference type="Pfam" id="PF00311">
    <property type="entry name" value="PEPcase"/>
    <property type="match status" value="1"/>
</dbReference>
<feature type="non-terminal residue" evidence="3">
    <location>
        <position position="1"/>
    </location>
</feature>
<comment type="caution">
    <text evidence="3">The sequence shown here is derived from an EMBL/GenBank/DDBJ whole genome shotgun (WGS) entry which is preliminary data.</text>
</comment>
<dbReference type="PANTHER" id="PTHR30523">
    <property type="entry name" value="PHOSPHOENOLPYRUVATE CARBOXYLASE"/>
    <property type="match status" value="1"/>
</dbReference>
<protein>
    <recommendedName>
        <fullName evidence="2">Phosphoenolpyruvate carboxylase</fullName>
    </recommendedName>
</protein>
<evidence type="ECO:0000256" key="1">
    <source>
        <dbReference type="ARBA" id="ARBA00003670"/>
    </source>
</evidence>
<name>A0A839IZ92_9GAMM</name>